<dbReference type="Proteomes" id="UP001148838">
    <property type="component" value="Unassembled WGS sequence"/>
</dbReference>
<proteinExistence type="predicted"/>
<sequence length="218" mass="25500">MGKNEPSLNDFKISPNLLPDTLSILIQFRIYSKVQAFLQLVLHMKDRDLNRFFWSQVIRDTEGNHITTNDKINYRFAWLPFGLNCSLFLLSVTLREFAAMYTILFPQTTPLVHKNMYMMNMDDFEAERAYGAALYIYNSTSDHHVNLFCKKNRLPSVKCVTLLRLELLGAQLLRYFYKATSLDINDAVLWSDSTVTLGWIRHDANHWKTFICNQVTEI</sequence>
<dbReference type="Pfam" id="PF05380">
    <property type="entry name" value="Peptidase_A17"/>
    <property type="match status" value="1"/>
</dbReference>
<evidence type="ECO:0000313" key="1">
    <source>
        <dbReference type="EMBL" id="KAJ4444772.1"/>
    </source>
</evidence>
<dbReference type="InterPro" id="IPR008042">
    <property type="entry name" value="Retrotrans_Pao"/>
</dbReference>
<keyword evidence="2" id="KW-1185">Reference proteome</keyword>
<protein>
    <submittedName>
        <fullName evidence="1">Uncharacterized protein</fullName>
    </submittedName>
</protein>
<accession>A0ABQ8TFQ3</accession>
<organism evidence="1 2">
    <name type="scientific">Periplaneta americana</name>
    <name type="common">American cockroach</name>
    <name type="synonym">Blatta americana</name>
    <dbReference type="NCBI Taxonomy" id="6978"/>
    <lineage>
        <taxon>Eukaryota</taxon>
        <taxon>Metazoa</taxon>
        <taxon>Ecdysozoa</taxon>
        <taxon>Arthropoda</taxon>
        <taxon>Hexapoda</taxon>
        <taxon>Insecta</taxon>
        <taxon>Pterygota</taxon>
        <taxon>Neoptera</taxon>
        <taxon>Polyneoptera</taxon>
        <taxon>Dictyoptera</taxon>
        <taxon>Blattodea</taxon>
        <taxon>Blattoidea</taxon>
        <taxon>Blattidae</taxon>
        <taxon>Blattinae</taxon>
        <taxon>Periplaneta</taxon>
    </lineage>
</organism>
<gene>
    <name evidence="1" type="ORF">ANN_06569</name>
</gene>
<name>A0ABQ8TFQ3_PERAM</name>
<dbReference type="EMBL" id="JAJSOF020000011">
    <property type="protein sequence ID" value="KAJ4444772.1"/>
    <property type="molecule type" value="Genomic_DNA"/>
</dbReference>
<dbReference type="PANTHER" id="PTHR47331">
    <property type="entry name" value="PHD-TYPE DOMAIN-CONTAINING PROTEIN"/>
    <property type="match status" value="1"/>
</dbReference>
<comment type="caution">
    <text evidence="1">The sequence shown here is derived from an EMBL/GenBank/DDBJ whole genome shotgun (WGS) entry which is preliminary data.</text>
</comment>
<reference evidence="1 2" key="1">
    <citation type="journal article" date="2022" name="Allergy">
        <title>Genome assembly and annotation of Periplaneta americana reveal a comprehensive cockroach allergen profile.</title>
        <authorList>
            <person name="Wang L."/>
            <person name="Xiong Q."/>
            <person name="Saelim N."/>
            <person name="Wang L."/>
            <person name="Nong W."/>
            <person name="Wan A.T."/>
            <person name="Shi M."/>
            <person name="Liu X."/>
            <person name="Cao Q."/>
            <person name="Hui J.H.L."/>
            <person name="Sookrung N."/>
            <person name="Leung T.F."/>
            <person name="Tungtrongchitr A."/>
            <person name="Tsui S.K.W."/>
        </authorList>
    </citation>
    <scope>NUCLEOTIDE SEQUENCE [LARGE SCALE GENOMIC DNA]</scope>
    <source>
        <strain evidence="1">PWHHKU_190912</strain>
    </source>
</reference>
<evidence type="ECO:0000313" key="2">
    <source>
        <dbReference type="Proteomes" id="UP001148838"/>
    </source>
</evidence>